<feature type="domain" description="S1 motif" evidence="2">
    <location>
        <begin position="379"/>
        <end position="448"/>
    </location>
</feature>
<dbReference type="EMBL" id="CAMGYJ010000011">
    <property type="protein sequence ID" value="CAI0557057.1"/>
    <property type="molecule type" value="Genomic_DNA"/>
</dbReference>
<dbReference type="Pfam" id="PF00575">
    <property type="entry name" value="S1"/>
    <property type="match status" value="1"/>
</dbReference>
<dbReference type="GO" id="GO:0003723">
    <property type="term" value="F:RNA binding"/>
    <property type="evidence" value="ECO:0007669"/>
    <property type="project" value="TreeGrafter"/>
</dbReference>
<feature type="region of interest" description="Disordered" evidence="1">
    <location>
        <begin position="77"/>
        <end position="125"/>
    </location>
</feature>
<feature type="domain" description="S1 motif" evidence="2">
    <location>
        <begin position="306"/>
        <end position="374"/>
    </location>
</feature>
<dbReference type="GO" id="GO:0043489">
    <property type="term" value="P:RNA stabilization"/>
    <property type="evidence" value="ECO:0007669"/>
    <property type="project" value="TreeGrafter"/>
</dbReference>
<evidence type="ECO:0000313" key="4">
    <source>
        <dbReference type="Proteomes" id="UP001154282"/>
    </source>
</evidence>
<dbReference type="PANTHER" id="PTHR15838:SF3">
    <property type="entry name" value="PROTEIN PIGMENT DEFECTIVE 338, CHLOROPLASTIC"/>
    <property type="match status" value="1"/>
</dbReference>
<dbReference type="InterPro" id="IPR003029">
    <property type="entry name" value="S1_domain"/>
</dbReference>
<dbReference type="AlphaFoldDB" id="A0AAV0RHC1"/>
<dbReference type="PROSITE" id="PS50126">
    <property type="entry name" value="S1"/>
    <property type="match status" value="2"/>
</dbReference>
<dbReference type="InterPro" id="IPR012340">
    <property type="entry name" value="NA-bd_OB-fold"/>
</dbReference>
<reference evidence="3" key="1">
    <citation type="submission" date="2022-08" db="EMBL/GenBank/DDBJ databases">
        <authorList>
            <person name="Gutierrez-Valencia J."/>
        </authorList>
    </citation>
    <scope>NUCLEOTIDE SEQUENCE</scope>
</reference>
<accession>A0AAV0RHC1</accession>
<dbReference type="PANTHER" id="PTHR15838">
    <property type="entry name" value="NUCLEOLAR PROTEIN OF 40 KDA"/>
    <property type="match status" value="1"/>
</dbReference>
<proteinExistence type="predicted"/>
<feature type="region of interest" description="Disordered" evidence="1">
    <location>
        <begin position="443"/>
        <end position="478"/>
    </location>
</feature>
<protein>
    <recommendedName>
        <fullName evidence="2">S1 motif domain-containing protein</fullName>
    </recommendedName>
</protein>
<dbReference type="Proteomes" id="UP001154282">
    <property type="component" value="Unassembled WGS sequence"/>
</dbReference>
<comment type="caution">
    <text evidence="3">The sequence shown here is derived from an EMBL/GenBank/DDBJ whole genome shotgun (WGS) entry which is preliminary data.</text>
</comment>
<keyword evidence="4" id="KW-1185">Reference proteome</keyword>
<dbReference type="SMART" id="SM00316">
    <property type="entry name" value="S1"/>
    <property type="match status" value="2"/>
</dbReference>
<dbReference type="CDD" id="cd04465">
    <property type="entry name" value="S1_RPS1_repeat_ec2_hs2"/>
    <property type="match status" value="1"/>
</dbReference>
<dbReference type="Gene3D" id="2.40.50.140">
    <property type="entry name" value="Nucleic acid-binding proteins"/>
    <property type="match status" value="1"/>
</dbReference>
<organism evidence="3 4">
    <name type="scientific">Linum tenue</name>
    <dbReference type="NCBI Taxonomy" id="586396"/>
    <lineage>
        <taxon>Eukaryota</taxon>
        <taxon>Viridiplantae</taxon>
        <taxon>Streptophyta</taxon>
        <taxon>Embryophyta</taxon>
        <taxon>Tracheophyta</taxon>
        <taxon>Spermatophyta</taxon>
        <taxon>Magnoliopsida</taxon>
        <taxon>eudicotyledons</taxon>
        <taxon>Gunneridae</taxon>
        <taxon>Pentapetalae</taxon>
        <taxon>rosids</taxon>
        <taxon>fabids</taxon>
        <taxon>Malpighiales</taxon>
        <taxon>Linaceae</taxon>
        <taxon>Linum</taxon>
    </lineage>
</organism>
<evidence type="ECO:0000259" key="2">
    <source>
        <dbReference type="PROSITE" id="PS50126"/>
    </source>
</evidence>
<gene>
    <name evidence="3" type="ORF">LITE_LOCUS48206</name>
</gene>
<name>A0AAV0RHC1_9ROSI</name>
<evidence type="ECO:0000256" key="1">
    <source>
        <dbReference type="SAM" id="MobiDB-lite"/>
    </source>
</evidence>
<dbReference type="SUPFAM" id="SSF50249">
    <property type="entry name" value="Nucleic acid-binding proteins"/>
    <property type="match status" value="2"/>
</dbReference>
<evidence type="ECO:0000313" key="3">
    <source>
        <dbReference type="EMBL" id="CAI0557057.1"/>
    </source>
</evidence>
<sequence length="591" mass="65680">MPPLLQLHHFQLQPCNSLSLPPLECSACFLQRFPRSTHVNKRFESPPLPPSFHFFSLSRHTHIRFCSRNEFLEQISGTQLPESPQPDGLEDNEELELHDKPSPVTTTTDDDNGAPSEEVDDEEVRKRDEALAPFLKFFKPRDASGEVIGDEISELGDVVEKKEGEIGNKKLVNVEYYEPKAGEFVVGVVVSGNENKLDVNIGADLLGTMLTKEVMPLCGKEMEGLLCDLEDEEDCEEFLRKGKIGIVKDEIALSGGTGIGRPVVELGTVLFAEVLGRTLSGRPLLSTRRLFRRIAWHRVRQIKELNAPIEVKITEWNTGGLLTRIEGLRAFLPKIELVRRVNNFKELKENVGRRMNVLITRINESNNDLILSEKEAWEGTLLEGTIKTIFPYGAQVRIGESNRSGLLHISKISAARVTAVEDVLKTDEKVKVLVAKSMFPGKISLSRPPPTPNFGRHQTSQQSAESSTPPPNPPISIPVAARIGIPSPFQSPAALPLLLLCSAPPSPHLPAGRRQPTFESIPRRPPPATLLRGLRLHIAASRRHQSCRPSVPPPSSFSSALRVVSTSRQRRRSTPAALLLLPLLRPFPWWV</sequence>
<feature type="compositionally biased region" description="Acidic residues" evidence="1">
    <location>
        <begin position="108"/>
        <end position="122"/>
    </location>
</feature>
<feature type="compositionally biased region" description="Polar residues" evidence="1">
    <location>
        <begin position="456"/>
        <end position="465"/>
    </location>
</feature>